<accession>A0ABM7YQR4</accession>
<dbReference type="EMBL" id="AP025730">
    <property type="protein sequence ID" value="BDI06897.1"/>
    <property type="molecule type" value="Genomic_DNA"/>
</dbReference>
<dbReference type="SUPFAM" id="SSF55729">
    <property type="entry name" value="Acyl-CoA N-acyltransferases (Nat)"/>
    <property type="match status" value="1"/>
</dbReference>
<feature type="region of interest" description="Disordered" evidence="1">
    <location>
        <begin position="67"/>
        <end position="86"/>
    </location>
</feature>
<dbReference type="InterPro" id="IPR000182">
    <property type="entry name" value="GNAT_dom"/>
</dbReference>
<organism evidence="3 4">
    <name type="scientific">Sphaerotilus microaerophilus</name>
    <dbReference type="NCBI Taxonomy" id="2914710"/>
    <lineage>
        <taxon>Bacteria</taxon>
        <taxon>Pseudomonadati</taxon>
        <taxon>Pseudomonadota</taxon>
        <taxon>Betaproteobacteria</taxon>
        <taxon>Burkholderiales</taxon>
        <taxon>Sphaerotilaceae</taxon>
        <taxon>Sphaerotilus</taxon>
    </lineage>
</organism>
<evidence type="ECO:0000259" key="2">
    <source>
        <dbReference type="PROSITE" id="PS51186"/>
    </source>
</evidence>
<evidence type="ECO:0000256" key="1">
    <source>
        <dbReference type="SAM" id="MobiDB-lite"/>
    </source>
</evidence>
<dbReference type="InterPro" id="IPR016181">
    <property type="entry name" value="Acyl_CoA_acyltransferase"/>
</dbReference>
<dbReference type="Proteomes" id="UP001057498">
    <property type="component" value="Chromosome"/>
</dbReference>
<dbReference type="Gene3D" id="3.40.630.30">
    <property type="match status" value="1"/>
</dbReference>
<name>A0ABM7YQR4_9BURK</name>
<protein>
    <recommendedName>
        <fullName evidence="2">N-acetyltransferase domain-containing protein</fullName>
    </recommendedName>
</protein>
<feature type="domain" description="N-acetyltransferase" evidence="2">
    <location>
        <begin position="47"/>
        <end position="214"/>
    </location>
</feature>
<reference evidence="3" key="1">
    <citation type="submission" date="2022-04" db="EMBL/GenBank/DDBJ databases">
        <title>Whole genome sequence of Sphaerotilus sp. FB-5.</title>
        <authorList>
            <person name="Takeda M."/>
            <person name="Narihara S."/>
            <person name="Akimoto M."/>
            <person name="Akimoto R."/>
            <person name="Nishiyashiki S."/>
            <person name="Murakami T."/>
        </authorList>
    </citation>
    <scope>NUCLEOTIDE SEQUENCE</scope>
    <source>
        <strain evidence="3">FB-5</strain>
    </source>
</reference>
<dbReference type="RefSeq" id="WP_251970136.1">
    <property type="nucleotide sequence ID" value="NZ_AP025730.1"/>
</dbReference>
<sequence>MKPPRPPGKIQALGAATVQALHPQRALEAVRKLKAAHERRTDARANVQLRRATVADLPALAVLHRATGLDGRSPPDGYNDDASAGTPAPTLERAWAAMEAAGAQVWLAECEGELLGALTLYLLPLLLEGGSRSGWVDDLVVHPGAHHLAIPRRLITLATGLAREAGASKLALAPRRKAGRGTLAATQRRSFLEHLVHSRHGRRLDLPPAPDASG</sequence>
<dbReference type="Pfam" id="PF00583">
    <property type="entry name" value="Acetyltransf_1"/>
    <property type="match status" value="1"/>
</dbReference>
<proteinExistence type="predicted"/>
<gene>
    <name evidence="3" type="ORF">CATMQ487_38670</name>
</gene>
<keyword evidence="4" id="KW-1185">Reference proteome</keyword>
<evidence type="ECO:0000313" key="3">
    <source>
        <dbReference type="EMBL" id="BDI06897.1"/>
    </source>
</evidence>
<dbReference type="PROSITE" id="PS51186">
    <property type="entry name" value="GNAT"/>
    <property type="match status" value="1"/>
</dbReference>
<evidence type="ECO:0000313" key="4">
    <source>
        <dbReference type="Proteomes" id="UP001057498"/>
    </source>
</evidence>